<organism evidence="2 3">
    <name type="scientific">Tetrapyrgos nigripes</name>
    <dbReference type="NCBI Taxonomy" id="182062"/>
    <lineage>
        <taxon>Eukaryota</taxon>
        <taxon>Fungi</taxon>
        <taxon>Dikarya</taxon>
        <taxon>Basidiomycota</taxon>
        <taxon>Agaricomycotina</taxon>
        <taxon>Agaricomycetes</taxon>
        <taxon>Agaricomycetidae</taxon>
        <taxon>Agaricales</taxon>
        <taxon>Marasmiineae</taxon>
        <taxon>Marasmiaceae</taxon>
        <taxon>Tetrapyrgos</taxon>
    </lineage>
</organism>
<evidence type="ECO:0000313" key="3">
    <source>
        <dbReference type="Proteomes" id="UP000559256"/>
    </source>
</evidence>
<dbReference type="InterPro" id="IPR002492">
    <property type="entry name" value="Transposase_Tc1-like"/>
</dbReference>
<name>A0A8H5GLW5_9AGAR</name>
<dbReference type="OrthoDB" id="2431447at2759"/>
<dbReference type="GO" id="GO:0015074">
    <property type="term" value="P:DNA integration"/>
    <property type="evidence" value="ECO:0007669"/>
    <property type="project" value="InterPro"/>
</dbReference>
<dbReference type="Pfam" id="PF01498">
    <property type="entry name" value="HTH_Tnp_Tc3_2"/>
    <property type="match status" value="1"/>
</dbReference>
<dbReference type="Gene3D" id="3.30.420.10">
    <property type="entry name" value="Ribonuclease H-like superfamily/Ribonuclease H"/>
    <property type="match status" value="1"/>
</dbReference>
<dbReference type="GO" id="GO:0003677">
    <property type="term" value="F:DNA binding"/>
    <property type="evidence" value="ECO:0007669"/>
    <property type="project" value="InterPro"/>
</dbReference>
<dbReference type="PANTHER" id="PTHR23022:SF119">
    <property type="entry name" value="TC1-LIKE TRANSPOSASE DDE DOMAIN-CONTAINING PROTEIN"/>
    <property type="match status" value="1"/>
</dbReference>
<dbReference type="AlphaFoldDB" id="A0A8H5GLW5"/>
<comment type="caution">
    <text evidence="2">The sequence shown here is derived from an EMBL/GenBank/DDBJ whole genome shotgun (WGS) entry which is preliminary data.</text>
</comment>
<protein>
    <recommendedName>
        <fullName evidence="1">Transposase Tc1-like domain-containing protein</fullName>
    </recommendedName>
</protein>
<dbReference type="PANTHER" id="PTHR23022">
    <property type="entry name" value="TRANSPOSABLE ELEMENT-RELATED"/>
    <property type="match status" value="1"/>
</dbReference>
<keyword evidence="3" id="KW-1185">Reference proteome</keyword>
<dbReference type="EMBL" id="JAACJM010000019">
    <property type="protein sequence ID" value="KAF5367408.1"/>
    <property type="molecule type" value="Genomic_DNA"/>
</dbReference>
<evidence type="ECO:0000313" key="2">
    <source>
        <dbReference type="EMBL" id="KAF5367408.1"/>
    </source>
</evidence>
<accession>A0A8H5GLW5</accession>
<feature type="domain" description="Transposase Tc1-like" evidence="1">
    <location>
        <begin position="2"/>
        <end position="66"/>
    </location>
</feature>
<dbReference type="GO" id="GO:0006313">
    <property type="term" value="P:DNA transposition"/>
    <property type="evidence" value="ECO:0007669"/>
    <property type="project" value="InterPro"/>
</dbReference>
<sequence>MLRLALKDRKVPFREIGNLMEPGLSASTVGKHLTDENYHRSVARTVPFLKPDQRRKRLAWARNHHNQDWEKVIWSDECYVYIGDTKWWVWVTHRPDEEWDEECLVPTFKQSSIRVMVCGCIMKGKKGPLVVLEYPGGKGGGMNVKRYQEQVLDGKLAAFFEDMKSERDVVLSQQDSTLSHTAKSMKKWFNTHGIPSSPNFNPIECVWCELKKRIRAKRHPPTSIDKLIAAVKEAWDSLPIEDVDKYIDQMGNIVEDVLRVKGGHTKY</sequence>
<reference evidence="2 3" key="1">
    <citation type="journal article" date="2020" name="ISME J.">
        <title>Uncovering the hidden diversity of litter-decomposition mechanisms in mushroom-forming fungi.</title>
        <authorList>
            <person name="Floudas D."/>
            <person name="Bentzer J."/>
            <person name="Ahren D."/>
            <person name="Johansson T."/>
            <person name="Persson P."/>
            <person name="Tunlid A."/>
        </authorList>
    </citation>
    <scope>NUCLEOTIDE SEQUENCE [LARGE SCALE GENOMIC DNA]</scope>
    <source>
        <strain evidence="2 3">CBS 291.85</strain>
    </source>
</reference>
<evidence type="ECO:0000259" key="1">
    <source>
        <dbReference type="Pfam" id="PF01498"/>
    </source>
</evidence>
<gene>
    <name evidence="2" type="ORF">D9758_003630</name>
</gene>
<proteinExistence type="predicted"/>
<dbReference type="Proteomes" id="UP000559256">
    <property type="component" value="Unassembled WGS sequence"/>
</dbReference>
<dbReference type="InterPro" id="IPR036397">
    <property type="entry name" value="RNaseH_sf"/>
</dbReference>
<dbReference type="InterPro" id="IPR052338">
    <property type="entry name" value="Transposase_5"/>
</dbReference>